<gene>
    <name evidence="1" type="ORF">UFOVP53_236</name>
</gene>
<proteinExistence type="predicted"/>
<reference evidence="1" key="1">
    <citation type="submission" date="2020-04" db="EMBL/GenBank/DDBJ databases">
        <authorList>
            <person name="Chiriac C."/>
            <person name="Salcher M."/>
            <person name="Ghai R."/>
            <person name="Kavagutti S V."/>
        </authorList>
    </citation>
    <scope>NUCLEOTIDE SEQUENCE</scope>
</reference>
<accession>A0A6J5KXS7</accession>
<dbReference type="EMBL" id="LR796189">
    <property type="protein sequence ID" value="CAB4125806.1"/>
    <property type="molecule type" value="Genomic_DNA"/>
</dbReference>
<organism evidence="1">
    <name type="scientific">uncultured Caudovirales phage</name>
    <dbReference type="NCBI Taxonomy" id="2100421"/>
    <lineage>
        <taxon>Viruses</taxon>
        <taxon>Duplodnaviria</taxon>
        <taxon>Heunggongvirae</taxon>
        <taxon>Uroviricota</taxon>
        <taxon>Caudoviricetes</taxon>
        <taxon>Peduoviridae</taxon>
        <taxon>Maltschvirus</taxon>
        <taxon>Maltschvirus maltsch</taxon>
    </lineage>
</organism>
<sequence length="104" mass="11165">MANFLRLVNGVPRSFSESGTVPIYNQSYTVAAPLTTGSPLTLPSSGSYTVTSGVTSLNIFLNGQKLIHTIDWNTSGAGPTYTAVVFTFDSLVGDIVEFREERNT</sequence>
<name>A0A6J5KXS7_9CAUD</name>
<protein>
    <submittedName>
        <fullName evidence="1">Uncharacterized protein</fullName>
    </submittedName>
</protein>
<evidence type="ECO:0000313" key="1">
    <source>
        <dbReference type="EMBL" id="CAB4125806.1"/>
    </source>
</evidence>